<proteinExistence type="inferred from homology"/>
<dbReference type="PANTHER" id="PTHR12832:SF11">
    <property type="entry name" value="LD23868P"/>
    <property type="match status" value="1"/>
</dbReference>
<evidence type="ECO:0000313" key="5">
    <source>
        <dbReference type="Proteomes" id="UP000232323"/>
    </source>
</evidence>
<feature type="region of interest" description="Disordered" evidence="3">
    <location>
        <begin position="1"/>
        <end position="21"/>
    </location>
</feature>
<feature type="compositionally biased region" description="Low complexity" evidence="3">
    <location>
        <begin position="836"/>
        <end position="846"/>
    </location>
</feature>
<feature type="compositionally biased region" description="Low complexity" evidence="3">
    <location>
        <begin position="750"/>
        <end position="768"/>
    </location>
</feature>
<organism evidence="4 5">
    <name type="scientific">Chlamydomonas eustigma</name>
    <dbReference type="NCBI Taxonomy" id="1157962"/>
    <lineage>
        <taxon>Eukaryota</taxon>
        <taxon>Viridiplantae</taxon>
        <taxon>Chlorophyta</taxon>
        <taxon>core chlorophytes</taxon>
        <taxon>Chlorophyceae</taxon>
        <taxon>CS clade</taxon>
        <taxon>Chlamydomonadales</taxon>
        <taxon>Chlamydomonadaceae</taxon>
        <taxon>Chlamydomonas</taxon>
    </lineage>
</organism>
<comment type="caution">
    <text evidence="4">The sequence shown here is derived from an EMBL/GenBank/DDBJ whole genome shotgun (WGS) entry which is preliminary data.</text>
</comment>
<feature type="compositionally biased region" description="Polar residues" evidence="3">
    <location>
        <begin position="226"/>
        <end position="236"/>
    </location>
</feature>
<dbReference type="OrthoDB" id="276323at2759"/>
<feature type="compositionally biased region" description="Polar residues" evidence="3">
    <location>
        <begin position="1173"/>
        <end position="1191"/>
    </location>
</feature>
<feature type="region of interest" description="Disordered" evidence="3">
    <location>
        <begin position="1085"/>
        <end position="1108"/>
    </location>
</feature>
<feature type="region of interest" description="Disordered" evidence="3">
    <location>
        <begin position="1173"/>
        <end position="1197"/>
    </location>
</feature>
<accession>A0A250XE57</accession>
<dbReference type="InterPro" id="IPR008862">
    <property type="entry name" value="Tcp11"/>
</dbReference>
<keyword evidence="5" id="KW-1185">Reference proteome</keyword>
<feature type="compositionally biased region" description="Acidic residues" evidence="3">
    <location>
        <begin position="262"/>
        <end position="274"/>
    </location>
</feature>
<feature type="coiled-coil region" evidence="2">
    <location>
        <begin position="702"/>
        <end position="729"/>
    </location>
</feature>
<dbReference type="PANTHER" id="PTHR12832">
    <property type="entry name" value="TESTIS-SPECIFIC PROTEIN PBS13 T-COMPLEX 11"/>
    <property type="match status" value="1"/>
</dbReference>
<evidence type="ECO:0000256" key="3">
    <source>
        <dbReference type="SAM" id="MobiDB-lite"/>
    </source>
</evidence>
<feature type="coiled-coil region" evidence="2">
    <location>
        <begin position="134"/>
        <end position="161"/>
    </location>
</feature>
<feature type="region of interest" description="Disordered" evidence="3">
    <location>
        <begin position="599"/>
        <end position="618"/>
    </location>
</feature>
<dbReference type="Pfam" id="PF05794">
    <property type="entry name" value="Tcp11"/>
    <property type="match status" value="1"/>
</dbReference>
<reference evidence="4 5" key="1">
    <citation type="submission" date="2017-08" db="EMBL/GenBank/DDBJ databases">
        <title>Acidophilic green algal genome provides insights into adaptation to an acidic environment.</title>
        <authorList>
            <person name="Hirooka S."/>
            <person name="Hirose Y."/>
            <person name="Kanesaki Y."/>
            <person name="Higuchi S."/>
            <person name="Fujiwara T."/>
            <person name="Onuma R."/>
            <person name="Era A."/>
            <person name="Ohbayashi R."/>
            <person name="Uzuka A."/>
            <person name="Nozaki H."/>
            <person name="Yoshikawa H."/>
            <person name="Miyagishima S.Y."/>
        </authorList>
    </citation>
    <scope>NUCLEOTIDE SEQUENCE [LARGE SCALE GENOMIC DNA]</scope>
    <source>
        <strain evidence="4 5">NIES-2499</strain>
    </source>
</reference>
<feature type="compositionally biased region" description="Polar residues" evidence="3">
    <location>
        <begin position="1085"/>
        <end position="1094"/>
    </location>
</feature>
<sequence length="1572" mass="168676">MSEIVDDELFSHDTNPKGDKEEIRRQEFRLWIADKSRREWQVNLKSGKRLQERLDQASAAHAEQLEQRRLRASHFLQRRELALARRQQHAELQSKAGLPSQAELLQSAAERRQSLLETQQQRLRQEHSLVMERLALSRENNNGREENLRNLEQKLEHAEEVRFTHVGSRAMRAGARVAKARSKGALSLASHQQAAELKRKQLEERLRLAEERRLAALATSPKKSTRSPTKLQPSSHKSLEDFGLRSPPLHDLTSAGHHQEETVELDVEREEEQVTETGLGNEEPEAGVDDLRLRVDAFRRRISCLRLQQCWRSFVRKHRTTHALAAAFVSSGITSVLLPETSASSTGREVGEPRLRHGSADYEVKSPAQPVAIIGMMKGAEHGSGSSQDAASDAFELFATALRSSANVKAAQALLYRLEERLLARGMPVQNCSRQLHRLFPSNPAYKPQRHDAVATSLRRYSSSQSGGTGSQRPERYPARVFLSAWMIVKYPGVVFHKRGSREDQLAEAAGLLVVTFERLLQRLVEPLSIVTGQSSVTSSLPVSSAGSVMASTAAAAAAAAAGVPVLPPSPLTTDLRTFRNAVQQMRVVGLRSVGQGVGKGGRRSLEGNHNESVRSGSEWRVVQDQTFHGVPTGPVASLLLHFDQAWLQYLDQFVVWKTEDAAALEGELVGMAAKLERSYRRKLVSPPGGGGPNGAVRARAVEDLQAMKEQVENDHNLLRERIAKLSGAAGLARLDSALTAAREADPLEPSSAESTASVTSESDSSPVKKPHHGLRPPPLQQSEGSREGAVGPPEPAAEGVITTKPPPPPPGPRKAGMARGFFNSAKQPTKRSADAPTTSSAQSSITTTATGAVSAGSLAQVPGISAEALANLSMVNDLLHSPSAVLPTDELESELEALMMMGDRPAISNPQPAGPADPQPSPSADPAALLVDPQELEGLSPEEVMALIKRRSKAVAEKVFWTSVQSKIHDSLKAGNLLEVSGPLAVEVGRELAAVISNPDISQRLSHEFGPADLEPRQLARKLEEAYSTTPVLDSQLHVLLQLLERLGGLLIEYGAPAREASSRGRLQKIREELKLSLLTFSTRQSMPSQSEDNGNKDNGESSEQRNSAVAMMALSLSRALHVLHMLLRQVKLDSANAKLSMLSASLQGGSSGVQYVRDKFLSLYGLSSVSNFSTEPSDKSVPSSSQTGTHPPPSAQRIAAFLPKTWAWVQQAARALPAMRTYFSGSLNLDIDLLLSQLASNSSTMQQSRHAGIPTELKSGRGATLSKASHAGGVSDPHMLGSGAEVRSADVPVPMSSMSGVVRAGLISLVSGGKPAAGPALPELLMLDVERLHGLQNQFQSLVVMAASFLLVQQFRSQRVSAARAAAVAAAGIERDTGTQSTFMEGSPVGGAATRTAAVLPAAWDPKATKQRLQILLADPSLQIHRLVTELAVAAGIHQVGVSLQEQLAAEGQLKQALLKLVDPAGPAFRSLSNALAASLLLMALTGARLESGESLPSPSPSDLGGAGLVPSVGELVSRLLGRVGGGMVATEVSDLARRLLSVSAVLETVHGESVLTHLWGHASELQEGS</sequence>
<feature type="region of interest" description="Disordered" evidence="3">
    <location>
        <begin position="905"/>
        <end position="928"/>
    </location>
</feature>
<evidence type="ECO:0008006" key="6">
    <source>
        <dbReference type="Google" id="ProtNLM"/>
    </source>
</evidence>
<feature type="compositionally biased region" description="Basic and acidic residues" evidence="3">
    <location>
        <begin position="604"/>
        <end position="613"/>
    </location>
</feature>
<keyword evidence="2" id="KW-0175">Coiled coil</keyword>
<evidence type="ECO:0000256" key="1">
    <source>
        <dbReference type="ARBA" id="ARBA00010954"/>
    </source>
</evidence>
<comment type="similarity">
    <text evidence="1">Belongs to the TCP11 family.</text>
</comment>
<gene>
    <name evidence="4" type="ORF">CEUSTIGMA_g8795.t1</name>
</gene>
<protein>
    <recommendedName>
        <fullName evidence="6">T-complex protein 11</fullName>
    </recommendedName>
</protein>
<name>A0A250XE57_9CHLO</name>
<feature type="region of interest" description="Disordered" evidence="3">
    <location>
        <begin position="743"/>
        <end position="846"/>
    </location>
</feature>
<dbReference type="EMBL" id="BEGY01000064">
    <property type="protein sequence ID" value="GAX81364.1"/>
    <property type="molecule type" value="Genomic_DNA"/>
</dbReference>
<evidence type="ECO:0000256" key="2">
    <source>
        <dbReference type="SAM" id="Coils"/>
    </source>
</evidence>
<feature type="compositionally biased region" description="Pro residues" evidence="3">
    <location>
        <begin position="913"/>
        <end position="924"/>
    </location>
</feature>
<evidence type="ECO:0000313" key="4">
    <source>
        <dbReference type="EMBL" id="GAX81364.1"/>
    </source>
</evidence>
<feature type="compositionally biased region" description="Basic and acidic residues" evidence="3">
    <location>
        <begin position="9"/>
        <end position="21"/>
    </location>
</feature>
<dbReference type="Proteomes" id="UP000232323">
    <property type="component" value="Unassembled WGS sequence"/>
</dbReference>
<feature type="region of interest" description="Disordered" evidence="3">
    <location>
        <begin position="216"/>
        <end position="284"/>
    </location>
</feature>
<dbReference type="GO" id="GO:0007165">
    <property type="term" value="P:signal transduction"/>
    <property type="evidence" value="ECO:0007669"/>
    <property type="project" value="TreeGrafter"/>
</dbReference>
<feature type="compositionally biased region" description="Basic and acidic residues" evidence="3">
    <location>
        <begin position="1095"/>
        <end position="1105"/>
    </location>
</feature>